<reference evidence="6 7" key="1">
    <citation type="submission" date="2018-08" db="EMBL/GenBank/DDBJ databases">
        <title>Cellulomonas rhizosphaerae sp. nov., a novel actinomycete isolated from soil.</title>
        <authorList>
            <person name="Tian Y."/>
        </authorList>
    </citation>
    <scope>NUCLEOTIDE SEQUENCE [LARGE SCALE GENOMIC DNA]</scope>
    <source>
        <strain evidence="6 7">NEAU-TCZ24</strain>
    </source>
</reference>
<feature type="transmembrane region" description="Helical" evidence="5">
    <location>
        <begin position="32"/>
        <end position="63"/>
    </location>
</feature>
<keyword evidence="3 5" id="KW-1133">Transmembrane helix</keyword>
<feature type="transmembrane region" description="Helical" evidence="5">
    <location>
        <begin position="75"/>
        <end position="92"/>
    </location>
</feature>
<gene>
    <name evidence="6" type="ORF">D1825_10235</name>
</gene>
<protein>
    <submittedName>
        <fullName evidence="6">Energy-coupling factor transporter transmembrane protein EcfT</fullName>
    </submittedName>
</protein>
<organism evidence="6 7">
    <name type="scientific">Cellulomonas rhizosphaerae</name>
    <dbReference type="NCBI Taxonomy" id="2293719"/>
    <lineage>
        <taxon>Bacteria</taxon>
        <taxon>Bacillati</taxon>
        <taxon>Actinomycetota</taxon>
        <taxon>Actinomycetes</taxon>
        <taxon>Micrococcales</taxon>
        <taxon>Cellulomonadaceae</taxon>
        <taxon>Cellulomonas</taxon>
    </lineage>
</organism>
<evidence type="ECO:0000256" key="4">
    <source>
        <dbReference type="ARBA" id="ARBA00023136"/>
    </source>
</evidence>
<evidence type="ECO:0000256" key="3">
    <source>
        <dbReference type="ARBA" id="ARBA00022989"/>
    </source>
</evidence>
<evidence type="ECO:0000256" key="2">
    <source>
        <dbReference type="ARBA" id="ARBA00022692"/>
    </source>
</evidence>
<evidence type="ECO:0000256" key="1">
    <source>
        <dbReference type="ARBA" id="ARBA00004141"/>
    </source>
</evidence>
<keyword evidence="2 5" id="KW-0812">Transmembrane</keyword>
<name>A0A413RLC5_9CELL</name>
<dbReference type="CDD" id="cd16914">
    <property type="entry name" value="EcfT"/>
    <property type="match status" value="1"/>
</dbReference>
<keyword evidence="4 5" id="KW-0472">Membrane</keyword>
<comment type="caution">
    <text evidence="6">The sequence shown here is derived from an EMBL/GenBank/DDBJ whole genome shotgun (WGS) entry which is preliminary data.</text>
</comment>
<evidence type="ECO:0000313" key="6">
    <source>
        <dbReference type="EMBL" id="RHA40502.1"/>
    </source>
</evidence>
<dbReference type="RefSeq" id="WP_118767323.1">
    <property type="nucleotide sequence ID" value="NZ_QWKP01000195.1"/>
</dbReference>
<dbReference type="AlphaFoldDB" id="A0A413RLC5"/>
<sequence length="210" mass="22085">MSKPLRQPWAGPLGLYHPGTSVLHRCPPGAKLAGLAVAGIAVSLARGPVSAFVALAVAVLAQLVSRVPWHRTTRGLLGTLVAVSLVGLYQWWLRGWAAGFEVVLDIVALVLLATIVTATTRADALLEVLARLARPLRHVGLSPETFALACGLFLRTIPVLVQTSLEARDAARARGLERSPRAVLVPSAVRMVAHARATGDALAARGLGED</sequence>
<keyword evidence="7" id="KW-1185">Reference proteome</keyword>
<feature type="transmembrane region" description="Helical" evidence="5">
    <location>
        <begin position="98"/>
        <end position="118"/>
    </location>
</feature>
<dbReference type="GO" id="GO:0005886">
    <property type="term" value="C:plasma membrane"/>
    <property type="evidence" value="ECO:0007669"/>
    <property type="project" value="UniProtKB-ARBA"/>
</dbReference>
<evidence type="ECO:0000256" key="5">
    <source>
        <dbReference type="SAM" id="Phobius"/>
    </source>
</evidence>
<dbReference type="InterPro" id="IPR003339">
    <property type="entry name" value="ABC/ECF_trnsptr_transmembrane"/>
</dbReference>
<dbReference type="OrthoDB" id="509049at2"/>
<dbReference type="Pfam" id="PF02361">
    <property type="entry name" value="CbiQ"/>
    <property type="match status" value="1"/>
</dbReference>
<proteinExistence type="predicted"/>
<dbReference type="Proteomes" id="UP000283374">
    <property type="component" value="Unassembled WGS sequence"/>
</dbReference>
<accession>A0A413RLC5</accession>
<evidence type="ECO:0000313" key="7">
    <source>
        <dbReference type="Proteomes" id="UP000283374"/>
    </source>
</evidence>
<comment type="subcellular location">
    <subcellularLocation>
        <location evidence="1">Membrane</location>
        <topology evidence="1">Multi-pass membrane protein</topology>
    </subcellularLocation>
</comment>
<dbReference type="EMBL" id="QWKP01000195">
    <property type="protein sequence ID" value="RHA40502.1"/>
    <property type="molecule type" value="Genomic_DNA"/>
</dbReference>